<protein>
    <recommendedName>
        <fullName evidence="4">Intimal thickness related receptor IRP domain-containing protein</fullName>
    </recommendedName>
</protein>
<evidence type="ECO:0000256" key="1">
    <source>
        <dbReference type="SAM" id="Phobius"/>
    </source>
</evidence>
<comment type="caution">
    <text evidence="2">The sequence shown here is derived from an EMBL/GenBank/DDBJ whole genome shotgun (WGS) entry which is preliminary data.</text>
</comment>
<evidence type="ECO:0008006" key="4">
    <source>
        <dbReference type="Google" id="ProtNLM"/>
    </source>
</evidence>
<proteinExistence type="predicted"/>
<feature type="transmembrane region" description="Helical" evidence="1">
    <location>
        <begin position="470"/>
        <end position="488"/>
    </location>
</feature>
<dbReference type="EMBL" id="JAPFFF010000005">
    <property type="protein sequence ID" value="KAK8890315.1"/>
    <property type="molecule type" value="Genomic_DNA"/>
</dbReference>
<feature type="transmembrane region" description="Helical" evidence="1">
    <location>
        <begin position="508"/>
        <end position="529"/>
    </location>
</feature>
<accession>A0ABR2KJY9</accession>
<gene>
    <name evidence="2" type="ORF">M9Y10_035088</name>
</gene>
<keyword evidence="3" id="KW-1185">Reference proteome</keyword>
<reference evidence="2 3" key="1">
    <citation type="submission" date="2024-04" db="EMBL/GenBank/DDBJ databases">
        <title>Tritrichomonas musculus Genome.</title>
        <authorList>
            <person name="Alves-Ferreira E."/>
            <person name="Grigg M."/>
            <person name="Lorenzi H."/>
            <person name="Galac M."/>
        </authorList>
    </citation>
    <scope>NUCLEOTIDE SEQUENCE [LARGE SCALE GENOMIC DNA]</scope>
    <source>
        <strain evidence="2 3">EAF2021</strain>
    </source>
</reference>
<keyword evidence="1" id="KW-1133">Transmembrane helix</keyword>
<feature type="transmembrane region" description="Helical" evidence="1">
    <location>
        <begin position="348"/>
        <end position="368"/>
    </location>
</feature>
<feature type="transmembrane region" description="Helical" evidence="1">
    <location>
        <begin position="36"/>
        <end position="59"/>
    </location>
</feature>
<sequence length="581" mass="67364">MSKKSFGSLYDQSESADLDDLQIERTHAPSHFCVDNAGICYISLLFILYIFLTIIYSLVSLRKPDRISRIITRAPVFISATSNNQTKASFGIDLRIADLHHNPTFLSYLNCSATKQTLEGFHSPFTFHTESQSADIYRSQNVICKNCANDIDLNDKREYFVQFNITERHRLLDRHSNLGEYSKPLFKSTTFVFPKNLLDSSEFNIFTFLFNDPDYFSFEKNSSNYIYSEHSKLNSPSLSVSFTIDTNYTQFNALDFIYYYLNPIIKKYFTALIKIFDTCVLFALSINLFYSKHKIGTVTRFFCLTLGLLSFLATNPFEEYIDSIVYNKINMNHTMTFIFNPNESKNDLSLRFGCFFFALFINTLRLFLCLQYCFICSHDFTSMFQLPNSFATFGISIFYLLFIIVDYKAQYSHEKQLFRYSSLSYTNRSTLIDEQQFKLQHVYYDPSVDTKTSSHNLANVPPLPIEKFRIFFILIHTCFTIYLIRVSYERVNDGADPNSSAENNRLMALILFSSVPNISAILVHCLFVSYSVLQRTIFPDVLLFASNEFCVAAILLLFRGVKDDDDNFQKLGTTGFNHHFH</sequence>
<feature type="transmembrane region" description="Helical" evidence="1">
    <location>
        <begin position="541"/>
        <end position="561"/>
    </location>
</feature>
<organism evidence="2 3">
    <name type="scientific">Tritrichomonas musculus</name>
    <dbReference type="NCBI Taxonomy" id="1915356"/>
    <lineage>
        <taxon>Eukaryota</taxon>
        <taxon>Metamonada</taxon>
        <taxon>Parabasalia</taxon>
        <taxon>Tritrichomonadida</taxon>
        <taxon>Tritrichomonadidae</taxon>
        <taxon>Tritrichomonas</taxon>
    </lineage>
</organism>
<keyword evidence="1" id="KW-0812">Transmembrane</keyword>
<feature type="transmembrane region" description="Helical" evidence="1">
    <location>
        <begin position="388"/>
        <end position="407"/>
    </location>
</feature>
<evidence type="ECO:0000313" key="3">
    <source>
        <dbReference type="Proteomes" id="UP001470230"/>
    </source>
</evidence>
<keyword evidence="1" id="KW-0472">Membrane</keyword>
<evidence type="ECO:0000313" key="2">
    <source>
        <dbReference type="EMBL" id="KAK8890315.1"/>
    </source>
</evidence>
<feature type="transmembrane region" description="Helical" evidence="1">
    <location>
        <begin position="268"/>
        <end position="289"/>
    </location>
</feature>
<name>A0ABR2KJY9_9EUKA</name>
<dbReference type="Proteomes" id="UP001470230">
    <property type="component" value="Unassembled WGS sequence"/>
</dbReference>